<feature type="compositionally biased region" description="Basic and acidic residues" evidence="2">
    <location>
        <begin position="15"/>
        <end position="27"/>
    </location>
</feature>
<evidence type="ECO:0008006" key="5">
    <source>
        <dbReference type="Google" id="ProtNLM"/>
    </source>
</evidence>
<dbReference type="Proteomes" id="UP001195914">
    <property type="component" value="Unassembled WGS sequence"/>
</dbReference>
<name>A0AAD9GAK5_BABDI</name>
<evidence type="ECO:0000313" key="3">
    <source>
        <dbReference type="EMBL" id="KAK1934832.1"/>
    </source>
</evidence>
<comment type="similarity">
    <text evidence="1">Belongs to the class IV-like SAM-binding methyltransferase superfamily.</text>
</comment>
<organism evidence="3 4">
    <name type="scientific">Babesia divergens</name>
    <dbReference type="NCBI Taxonomy" id="32595"/>
    <lineage>
        <taxon>Eukaryota</taxon>
        <taxon>Sar</taxon>
        <taxon>Alveolata</taxon>
        <taxon>Apicomplexa</taxon>
        <taxon>Aconoidasida</taxon>
        <taxon>Piroplasmida</taxon>
        <taxon>Babesiidae</taxon>
        <taxon>Babesia</taxon>
    </lineage>
</organism>
<evidence type="ECO:0000313" key="4">
    <source>
        <dbReference type="Proteomes" id="UP001195914"/>
    </source>
</evidence>
<reference evidence="3" key="2">
    <citation type="submission" date="2021-05" db="EMBL/GenBank/DDBJ databases">
        <authorList>
            <person name="Pain A."/>
        </authorList>
    </citation>
    <scope>NUCLEOTIDE SEQUENCE</scope>
    <source>
        <strain evidence="3">1802A</strain>
    </source>
</reference>
<dbReference type="EMBL" id="JAHBMH010000062">
    <property type="protein sequence ID" value="KAK1934832.1"/>
    <property type="molecule type" value="Genomic_DNA"/>
</dbReference>
<dbReference type="Gene3D" id="3.40.1280.10">
    <property type="match status" value="2"/>
</dbReference>
<dbReference type="PANTHER" id="PTHR12150">
    <property type="entry name" value="CLASS IV SAM-BINDING METHYLTRANSFERASE-RELATED"/>
    <property type="match status" value="1"/>
</dbReference>
<keyword evidence="4" id="KW-1185">Reference proteome</keyword>
<proteinExistence type="inferred from homology"/>
<dbReference type="InterPro" id="IPR003750">
    <property type="entry name" value="Put_MeTrfase-C9orf114-like"/>
</dbReference>
<evidence type="ECO:0000256" key="2">
    <source>
        <dbReference type="SAM" id="MobiDB-lite"/>
    </source>
</evidence>
<dbReference type="CDD" id="cd18086">
    <property type="entry name" value="HsC9orf114-like"/>
    <property type="match status" value="1"/>
</dbReference>
<protein>
    <recommendedName>
        <fullName evidence="5">RNA methyltransferase</fullName>
    </recommendedName>
</protein>
<evidence type="ECO:0000256" key="1">
    <source>
        <dbReference type="ARBA" id="ARBA00009841"/>
    </source>
</evidence>
<dbReference type="InterPro" id="IPR029026">
    <property type="entry name" value="tRNA_m1G_MTases_N"/>
</dbReference>
<accession>A0AAD9GAK5</accession>
<dbReference type="Pfam" id="PF02598">
    <property type="entry name" value="Methyltrn_RNA_3"/>
    <property type="match status" value="1"/>
</dbReference>
<dbReference type="SUPFAM" id="SSF75217">
    <property type="entry name" value="alpha/beta knot"/>
    <property type="match status" value="1"/>
</dbReference>
<gene>
    <name evidence="3" type="ORF">X943_002060</name>
</gene>
<reference evidence="3" key="1">
    <citation type="journal article" date="2014" name="Nucleic Acids Res.">
        <title>The evolutionary dynamics of variant antigen genes in Babesia reveal a history of genomic innovation underlying host-parasite interaction.</title>
        <authorList>
            <person name="Jackson A.P."/>
            <person name="Otto T.D."/>
            <person name="Darby A."/>
            <person name="Ramaprasad A."/>
            <person name="Xia D."/>
            <person name="Echaide I.E."/>
            <person name="Farber M."/>
            <person name="Gahlot S."/>
            <person name="Gamble J."/>
            <person name="Gupta D."/>
            <person name="Gupta Y."/>
            <person name="Jackson L."/>
            <person name="Malandrin L."/>
            <person name="Malas T.B."/>
            <person name="Moussa E."/>
            <person name="Nair M."/>
            <person name="Reid A.J."/>
            <person name="Sanders M."/>
            <person name="Sharma J."/>
            <person name="Tracey A."/>
            <person name="Quail M.A."/>
            <person name="Weir W."/>
            <person name="Wastling J.M."/>
            <person name="Hall N."/>
            <person name="Willadsen P."/>
            <person name="Lingelbach K."/>
            <person name="Shiels B."/>
            <person name="Tait A."/>
            <person name="Berriman M."/>
            <person name="Allred D.R."/>
            <person name="Pain A."/>
        </authorList>
    </citation>
    <scope>NUCLEOTIDE SEQUENCE</scope>
    <source>
        <strain evidence="3">1802A</strain>
    </source>
</reference>
<dbReference type="AlphaFoldDB" id="A0AAD9GAK5"/>
<feature type="region of interest" description="Disordered" evidence="2">
    <location>
        <begin position="1"/>
        <end position="45"/>
    </location>
</feature>
<sequence>MDDDVSFNIVRSLKRPKEAKKQKEKNNSKRIKSQKSDPPKPAKKENDVSLVQLLKEIPQRIPFQGKPTKTTFSVALPVSLVQNIQTDELRAYIIGSIARTLTIYGIHEVILYNDIGEEGYEWQEYFAVNLRFLETPQYLRRYMFPLSDELRNTGLQNPLDAPHHLRSNEWLPYREGVIKLEPKGGTSKSGSLAVYAECGLFGRIEINNPKALKELYGTDLFCLDDAEEEVYQRVTVRLDASSLNECKRRWMEQKRGIYNAHETTLSGSLVAPDEPQCMAGLYWGYVVREVDRYNAVFEGCPFNQNGTYDFKIGTSERGDIYPKDVKVPKFDHLLMVLGPVQGLESIVENPQENVDAYVNFCYNQRSRTIRTEEALTICLSQFFAHYSI</sequence>
<comment type="caution">
    <text evidence="3">The sequence shown here is derived from an EMBL/GenBank/DDBJ whole genome shotgun (WGS) entry which is preliminary data.</text>
</comment>
<dbReference type="PANTHER" id="PTHR12150:SF13">
    <property type="entry name" value="METHYLTRANSFERASE C9ORF114-RELATED"/>
    <property type="match status" value="1"/>
</dbReference>
<dbReference type="InterPro" id="IPR029028">
    <property type="entry name" value="Alpha/beta_knot_MTases"/>
</dbReference>
<feature type="compositionally biased region" description="Basic and acidic residues" evidence="2">
    <location>
        <begin position="34"/>
        <end position="45"/>
    </location>
</feature>